<protein>
    <submittedName>
        <fullName evidence="1">Uncharacterized protein</fullName>
    </submittedName>
</protein>
<dbReference type="EMBL" id="BARS01014996">
    <property type="protein sequence ID" value="GAF98686.1"/>
    <property type="molecule type" value="Genomic_DNA"/>
</dbReference>
<feature type="non-terminal residue" evidence="1">
    <location>
        <position position="1"/>
    </location>
</feature>
<evidence type="ECO:0000313" key="1">
    <source>
        <dbReference type="EMBL" id="GAF98686.1"/>
    </source>
</evidence>
<dbReference type="AlphaFoldDB" id="X0UHA2"/>
<comment type="caution">
    <text evidence="1">The sequence shown here is derived from an EMBL/GenBank/DDBJ whole genome shotgun (WGS) entry which is preliminary data.</text>
</comment>
<reference evidence="1" key="1">
    <citation type="journal article" date="2014" name="Front. Microbiol.">
        <title>High frequency of phylogenetically diverse reductive dehalogenase-homologous genes in deep subseafloor sedimentary metagenomes.</title>
        <authorList>
            <person name="Kawai M."/>
            <person name="Futagami T."/>
            <person name="Toyoda A."/>
            <person name="Takaki Y."/>
            <person name="Nishi S."/>
            <person name="Hori S."/>
            <person name="Arai W."/>
            <person name="Tsubouchi T."/>
            <person name="Morono Y."/>
            <person name="Uchiyama I."/>
            <person name="Ito T."/>
            <person name="Fujiyama A."/>
            <person name="Inagaki F."/>
            <person name="Takami H."/>
        </authorList>
    </citation>
    <scope>NUCLEOTIDE SEQUENCE</scope>
    <source>
        <strain evidence="1">Expedition CK06-06</strain>
    </source>
</reference>
<accession>X0UHA2</accession>
<gene>
    <name evidence="1" type="ORF">S01H1_24898</name>
</gene>
<sequence>FAISGALAKSKGSLNELKIDKYWQEQFLIIDEKMVDKRKLLELCPKKLNFAKLAASFYGGFSVTDNEKREILRRGEMEGFSLTLKKLKKKKEAEKLFQNELNSHWKEALQGNLYQAMKLNSLIHSPQETKKMLKKGALTTSFSSPYLIGLFRDREEVTTTINQGVKILQKPQRIYKANDFLKLPGAKEGVW</sequence>
<organism evidence="1">
    <name type="scientific">marine sediment metagenome</name>
    <dbReference type="NCBI Taxonomy" id="412755"/>
    <lineage>
        <taxon>unclassified sequences</taxon>
        <taxon>metagenomes</taxon>
        <taxon>ecological metagenomes</taxon>
    </lineage>
</organism>
<proteinExistence type="predicted"/>
<name>X0UHA2_9ZZZZ</name>